<dbReference type="RefSeq" id="WP_197455535.1">
    <property type="nucleotide sequence ID" value="NZ_CP037423.1"/>
</dbReference>
<dbReference type="Gene3D" id="3.10.510.10">
    <property type="entry name" value="NE1680-like"/>
    <property type="match status" value="1"/>
</dbReference>
<keyword evidence="2" id="KW-1185">Reference proteome</keyword>
<proteinExistence type="predicted"/>
<sequence length="89" mass="9808">MKYDCFDTYATDPDGTVLHFDAIVPAGTSQRVVRRLIHDYVGGDDPEIEIQRNRWKSSGHGRIGVAALAELQQHGFAVVPLVNRLCDAG</sequence>
<dbReference type="Proteomes" id="UP000319004">
    <property type="component" value="Chromosome"/>
</dbReference>
<gene>
    <name evidence="1" type="ORF">Enr13x_69740</name>
</gene>
<dbReference type="InterPro" id="IPR018592">
    <property type="entry name" value="DUF2024"/>
</dbReference>
<dbReference type="InterPro" id="IPR023122">
    <property type="entry name" value="NE1680-like_sf"/>
</dbReference>
<name>A0A518I1T5_9BACT</name>
<accession>A0A518I1T5</accession>
<evidence type="ECO:0000313" key="1">
    <source>
        <dbReference type="EMBL" id="QDV47065.1"/>
    </source>
</evidence>
<evidence type="ECO:0000313" key="2">
    <source>
        <dbReference type="Proteomes" id="UP000319004"/>
    </source>
</evidence>
<dbReference type="KEGG" id="snep:Enr13x_69740"/>
<dbReference type="SUPFAM" id="SSF160766">
    <property type="entry name" value="NE1680-like"/>
    <property type="match status" value="1"/>
</dbReference>
<dbReference type="EMBL" id="CP037423">
    <property type="protein sequence ID" value="QDV47065.1"/>
    <property type="molecule type" value="Genomic_DNA"/>
</dbReference>
<reference evidence="1 2" key="1">
    <citation type="submission" date="2019-03" db="EMBL/GenBank/DDBJ databases">
        <title>Deep-cultivation of Planctomycetes and their phenomic and genomic characterization uncovers novel biology.</title>
        <authorList>
            <person name="Wiegand S."/>
            <person name="Jogler M."/>
            <person name="Boedeker C."/>
            <person name="Pinto D."/>
            <person name="Vollmers J."/>
            <person name="Rivas-Marin E."/>
            <person name="Kohn T."/>
            <person name="Peeters S.H."/>
            <person name="Heuer A."/>
            <person name="Rast P."/>
            <person name="Oberbeckmann S."/>
            <person name="Bunk B."/>
            <person name="Jeske O."/>
            <person name="Meyerdierks A."/>
            <person name="Storesund J.E."/>
            <person name="Kallscheuer N."/>
            <person name="Luecker S."/>
            <person name="Lage O.M."/>
            <person name="Pohl T."/>
            <person name="Merkel B.J."/>
            <person name="Hornburger P."/>
            <person name="Mueller R.-W."/>
            <person name="Bruemmer F."/>
            <person name="Labrenz M."/>
            <person name="Spormann A.M."/>
            <person name="Op den Camp H."/>
            <person name="Overmann J."/>
            <person name="Amann R."/>
            <person name="Jetten M.S.M."/>
            <person name="Mascher T."/>
            <person name="Medema M.H."/>
            <person name="Devos D.P."/>
            <person name="Kaster A.-K."/>
            <person name="Ovreas L."/>
            <person name="Rohde M."/>
            <person name="Galperin M.Y."/>
            <person name="Jogler C."/>
        </authorList>
    </citation>
    <scope>NUCLEOTIDE SEQUENCE [LARGE SCALE GENOMIC DNA]</scope>
    <source>
        <strain evidence="1 2">Enr13</strain>
    </source>
</reference>
<protein>
    <submittedName>
        <fullName evidence="1">Uncharacterized protein</fullName>
    </submittedName>
</protein>
<dbReference type="Pfam" id="PF09630">
    <property type="entry name" value="DUF2024"/>
    <property type="match status" value="1"/>
</dbReference>
<dbReference type="AlphaFoldDB" id="A0A518I1T5"/>
<organism evidence="1 2">
    <name type="scientific">Stieleria neptunia</name>
    <dbReference type="NCBI Taxonomy" id="2527979"/>
    <lineage>
        <taxon>Bacteria</taxon>
        <taxon>Pseudomonadati</taxon>
        <taxon>Planctomycetota</taxon>
        <taxon>Planctomycetia</taxon>
        <taxon>Pirellulales</taxon>
        <taxon>Pirellulaceae</taxon>
        <taxon>Stieleria</taxon>
    </lineage>
</organism>